<dbReference type="RefSeq" id="WP_073101276.1">
    <property type="nucleotide sequence ID" value="NZ_FQXE01000001.1"/>
</dbReference>
<dbReference type="PANTHER" id="PTHR40254:SF1">
    <property type="entry name" value="BLR0577 PROTEIN"/>
    <property type="match status" value="1"/>
</dbReference>
<dbReference type="PANTHER" id="PTHR40254">
    <property type="entry name" value="BLR0577 PROTEIN"/>
    <property type="match status" value="1"/>
</dbReference>
<dbReference type="InterPro" id="IPR052189">
    <property type="entry name" value="L-asp_N-monooxygenase_NS-form"/>
</dbReference>
<evidence type="ECO:0000313" key="3">
    <source>
        <dbReference type="Proteomes" id="UP000184226"/>
    </source>
</evidence>
<evidence type="ECO:0000313" key="2">
    <source>
        <dbReference type="EMBL" id="SHG79796.1"/>
    </source>
</evidence>
<dbReference type="EMBL" id="FQXE01000001">
    <property type="protein sequence ID" value="SHG79796.1"/>
    <property type="molecule type" value="Genomic_DNA"/>
</dbReference>
<organism evidence="2 3">
    <name type="scientific">Pollutimonas bauzanensis</name>
    <dbReference type="NCBI Taxonomy" id="658167"/>
    <lineage>
        <taxon>Bacteria</taxon>
        <taxon>Pseudomonadati</taxon>
        <taxon>Pseudomonadota</taxon>
        <taxon>Betaproteobacteria</taxon>
        <taxon>Burkholderiales</taxon>
        <taxon>Alcaligenaceae</taxon>
        <taxon>Pollutimonas</taxon>
    </lineage>
</organism>
<gene>
    <name evidence="2" type="ORF">SAMN04488135_101297</name>
</gene>
<name>A0A1M5MRG8_9BURK</name>
<accession>A0A1M5MRG8</accession>
<dbReference type="SUPFAM" id="SSF51905">
    <property type="entry name" value="FAD/NAD(P)-binding domain"/>
    <property type="match status" value="1"/>
</dbReference>
<evidence type="ECO:0000259" key="1">
    <source>
        <dbReference type="Pfam" id="PF13454"/>
    </source>
</evidence>
<dbReference type="InterPro" id="IPR038732">
    <property type="entry name" value="HpyO/CreE_NAD-binding"/>
</dbReference>
<feature type="domain" description="FAD-dependent urate hydroxylase HpyO/Asp monooxygenase CreE-like FAD/NAD(P)-binding" evidence="1">
    <location>
        <begin position="9"/>
        <end position="170"/>
    </location>
</feature>
<reference evidence="2 3" key="1">
    <citation type="submission" date="2016-11" db="EMBL/GenBank/DDBJ databases">
        <authorList>
            <person name="Jaros S."/>
            <person name="Januszkiewicz K."/>
            <person name="Wedrychowicz H."/>
        </authorList>
    </citation>
    <scope>NUCLEOTIDE SEQUENCE [LARGE SCALE GENOMIC DNA]</scope>
    <source>
        <strain evidence="2 3">CGMCC 1.10190</strain>
    </source>
</reference>
<proteinExistence type="predicted"/>
<dbReference type="Gene3D" id="3.50.50.60">
    <property type="entry name" value="FAD/NAD(P)-binding domain"/>
    <property type="match status" value="1"/>
</dbReference>
<sequence length="524" mass="57582">MIFGKKTLAIVGGGSIATSVLRQLLDEIMKSDKRCITDVIVFDPNNKVGAGMAYQLDSPSNLLNTRAGTMSPIDDEPDHFVKWLKANPAKWESHFPKIHISEAAFLPRGLFGLYLDDLFLESVERLNSMDVSVQHVEIEIRGMRPTAAGYELQAGSLSYFADAVVLAIGNLHSGEWDHLVQESGYFNSPYPCTDLVNTISPTETVCILGTGLSAIDAVVSLADSGHRGKLIMASRGGRLPSVRGIHNSNYSPGKLSRDAIKDLLHSGNQSFSLTQLYTLLMEEIVAADGLPFDIDSILRPQTGPHRYLDIEVQDATSSNRAWQSVLYGLNESIDLIWHHLNDADKARFEKGFKSQWLAYRVSFPVDNALKLQELIHCDQLSVFGGTKRSWRDEASNSFATSIDDHRLGFRATLYSDSLVNGTGFTADAAKCKSKLVRQILDSGLAAPHPYGGIVVDFHSNELRTQAGTLLPNVYAVGALTAGTHFWTNAMNVNARLAHQVVKNLTQRADREPRSSFLTRLPQAA</sequence>
<dbReference type="InterPro" id="IPR036188">
    <property type="entry name" value="FAD/NAD-bd_sf"/>
</dbReference>
<dbReference type="AlphaFoldDB" id="A0A1M5MRG8"/>
<dbReference type="STRING" id="658167.SAMN04488135_101297"/>
<dbReference type="OrthoDB" id="101972at2"/>
<protein>
    <submittedName>
        <fullName evidence="2">Uncharacterized NAD(P)/FAD-binding protein YdhS</fullName>
    </submittedName>
</protein>
<dbReference type="Proteomes" id="UP000184226">
    <property type="component" value="Unassembled WGS sequence"/>
</dbReference>
<dbReference type="Pfam" id="PF13454">
    <property type="entry name" value="NAD_binding_9"/>
    <property type="match status" value="1"/>
</dbReference>
<keyword evidence="3" id="KW-1185">Reference proteome</keyword>